<dbReference type="PANTHER" id="PTHR45640:SF26">
    <property type="entry name" value="RE23625P"/>
    <property type="match status" value="1"/>
</dbReference>
<dbReference type="GO" id="GO:0009408">
    <property type="term" value="P:response to heat"/>
    <property type="evidence" value="ECO:0007669"/>
    <property type="project" value="TreeGrafter"/>
</dbReference>
<dbReference type="Proteomes" id="UP001208570">
    <property type="component" value="Unassembled WGS sequence"/>
</dbReference>
<dbReference type="EMBL" id="JAODUP010000174">
    <property type="protein sequence ID" value="KAK2158263.1"/>
    <property type="molecule type" value="Genomic_DNA"/>
</dbReference>
<proteinExistence type="predicted"/>
<reference evidence="3" key="1">
    <citation type="journal article" date="2023" name="Mol. Biol. Evol.">
        <title>Third-Generation Sequencing Reveals the Adaptive Role of the Epigenome in Three Deep-Sea Polychaetes.</title>
        <authorList>
            <person name="Perez M."/>
            <person name="Aroh O."/>
            <person name="Sun Y."/>
            <person name="Lan Y."/>
            <person name="Juniper S.K."/>
            <person name="Young C.R."/>
            <person name="Angers B."/>
            <person name="Qian P.Y."/>
        </authorList>
    </citation>
    <scope>NUCLEOTIDE SEQUENCE</scope>
    <source>
        <strain evidence="3">P08H-3</strain>
    </source>
</reference>
<keyword evidence="4" id="KW-1185">Reference proteome</keyword>
<evidence type="ECO:0000313" key="4">
    <source>
        <dbReference type="Proteomes" id="UP001208570"/>
    </source>
</evidence>
<feature type="domain" description="SHSP" evidence="2">
    <location>
        <begin position="185"/>
        <end position="264"/>
    </location>
</feature>
<organism evidence="3 4">
    <name type="scientific">Paralvinella palmiformis</name>
    <dbReference type="NCBI Taxonomy" id="53620"/>
    <lineage>
        <taxon>Eukaryota</taxon>
        <taxon>Metazoa</taxon>
        <taxon>Spiralia</taxon>
        <taxon>Lophotrochozoa</taxon>
        <taxon>Annelida</taxon>
        <taxon>Polychaeta</taxon>
        <taxon>Sedentaria</taxon>
        <taxon>Canalipalpata</taxon>
        <taxon>Terebellida</taxon>
        <taxon>Terebelliformia</taxon>
        <taxon>Alvinellidae</taxon>
        <taxon>Paralvinella</taxon>
    </lineage>
</organism>
<comment type="caution">
    <text evidence="3">The sequence shown here is derived from an EMBL/GenBank/DDBJ whole genome shotgun (WGS) entry which is preliminary data.</text>
</comment>
<dbReference type="CDD" id="cd06526">
    <property type="entry name" value="metazoan_ACD"/>
    <property type="match status" value="1"/>
</dbReference>
<dbReference type="GO" id="GO:0005737">
    <property type="term" value="C:cytoplasm"/>
    <property type="evidence" value="ECO:0007669"/>
    <property type="project" value="TreeGrafter"/>
</dbReference>
<dbReference type="Gene3D" id="2.60.40.790">
    <property type="match status" value="1"/>
</dbReference>
<dbReference type="SUPFAM" id="SSF49764">
    <property type="entry name" value="HSP20-like chaperones"/>
    <property type="match status" value="1"/>
</dbReference>
<evidence type="ECO:0000259" key="2">
    <source>
        <dbReference type="Pfam" id="PF00011"/>
    </source>
</evidence>
<protein>
    <recommendedName>
        <fullName evidence="2">SHSP domain-containing protein</fullName>
    </recommendedName>
</protein>
<feature type="region of interest" description="Disordered" evidence="1">
    <location>
        <begin position="1"/>
        <end position="26"/>
    </location>
</feature>
<sequence length="287" mass="31467">MSRSILKSSNGNRLIPIPANEGGSDPDCASLNKIKPWSHVDEEPLNMADLHGEMKRIQDNLDQMRDQMMIQMPPPPKPPFDPIIPPLLPPLLPPLPLPGPIGPDSRSIRQMMLPEASSPYGSLDRRHRAGPLAITTPHPVGFGAHDIFMPPRPPPPLPIPMSPMSLSVPGPTPTISQDEHGNRIVELVLDLKGFMPEDIHIHTEGSVLHVHARRLSAKRDVIDGGSVGGACVAKDCRRRYTLPDVVRAENLRCFVNARGQLTIEGALGPDIVRRTNRKKVKFVSSSK</sequence>
<accession>A0AAD9JTH8</accession>
<dbReference type="GO" id="GO:0051082">
    <property type="term" value="F:unfolded protein binding"/>
    <property type="evidence" value="ECO:0007669"/>
    <property type="project" value="TreeGrafter"/>
</dbReference>
<dbReference type="InterPro" id="IPR001436">
    <property type="entry name" value="Alpha-crystallin/sHSP_animal"/>
</dbReference>
<evidence type="ECO:0000313" key="3">
    <source>
        <dbReference type="EMBL" id="KAK2158263.1"/>
    </source>
</evidence>
<dbReference type="PANTHER" id="PTHR45640">
    <property type="entry name" value="HEAT SHOCK PROTEIN HSP-12.2-RELATED"/>
    <property type="match status" value="1"/>
</dbReference>
<feature type="compositionally biased region" description="Polar residues" evidence="1">
    <location>
        <begin position="1"/>
        <end position="12"/>
    </location>
</feature>
<gene>
    <name evidence="3" type="ORF">LSH36_174g09001</name>
</gene>
<name>A0AAD9JTH8_9ANNE</name>
<dbReference type="Pfam" id="PF00011">
    <property type="entry name" value="HSP20"/>
    <property type="match status" value="1"/>
</dbReference>
<dbReference type="GO" id="GO:0005634">
    <property type="term" value="C:nucleus"/>
    <property type="evidence" value="ECO:0007669"/>
    <property type="project" value="TreeGrafter"/>
</dbReference>
<dbReference type="AlphaFoldDB" id="A0AAD9JTH8"/>
<dbReference type="GO" id="GO:0042026">
    <property type="term" value="P:protein refolding"/>
    <property type="evidence" value="ECO:0007669"/>
    <property type="project" value="TreeGrafter"/>
</dbReference>
<dbReference type="InterPro" id="IPR002068">
    <property type="entry name" value="A-crystallin/Hsp20_dom"/>
</dbReference>
<evidence type="ECO:0000256" key="1">
    <source>
        <dbReference type="SAM" id="MobiDB-lite"/>
    </source>
</evidence>
<dbReference type="InterPro" id="IPR008978">
    <property type="entry name" value="HSP20-like_chaperone"/>
</dbReference>